<dbReference type="PANTHER" id="PTHR32309:SF13">
    <property type="entry name" value="FERRIC ENTEROBACTIN TRANSPORT PROTEIN FEPE"/>
    <property type="match status" value="1"/>
</dbReference>
<dbReference type="Pfam" id="PF02706">
    <property type="entry name" value="Wzz"/>
    <property type="match status" value="1"/>
</dbReference>
<gene>
    <name evidence="20" type="ORF">ACFOUT_18540</name>
</gene>
<keyword evidence="12 16" id="KW-1133">Transmembrane helix</keyword>
<proteinExistence type="inferred from homology"/>
<comment type="subcellular location">
    <subcellularLocation>
        <location evidence="1">Cell inner membrane</location>
        <topology evidence="1">Multi-pass membrane protein</topology>
    </subcellularLocation>
</comment>
<feature type="domain" description="AAA" evidence="18">
    <location>
        <begin position="591"/>
        <end position="725"/>
    </location>
</feature>
<keyword evidence="14" id="KW-0829">Tyrosine-protein kinase</keyword>
<evidence type="ECO:0000313" key="20">
    <source>
        <dbReference type="EMBL" id="MFC4097889.1"/>
    </source>
</evidence>
<evidence type="ECO:0000256" key="14">
    <source>
        <dbReference type="ARBA" id="ARBA00023137"/>
    </source>
</evidence>
<dbReference type="EMBL" id="JBHSAW010000025">
    <property type="protein sequence ID" value="MFC4097889.1"/>
    <property type="molecule type" value="Genomic_DNA"/>
</dbReference>
<keyword evidence="13 16" id="KW-0472">Membrane</keyword>
<evidence type="ECO:0000256" key="8">
    <source>
        <dbReference type="ARBA" id="ARBA00022692"/>
    </source>
</evidence>
<reference evidence="21" key="1">
    <citation type="journal article" date="2019" name="Int. J. Syst. Evol. Microbiol.">
        <title>The Global Catalogue of Microorganisms (GCM) 10K type strain sequencing project: providing services to taxonomists for standard genome sequencing and annotation.</title>
        <authorList>
            <consortium name="The Broad Institute Genomics Platform"/>
            <consortium name="The Broad Institute Genome Sequencing Center for Infectious Disease"/>
            <person name="Wu L."/>
            <person name="Ma J."/>
        </authorList>
    </citation>
    <scope>NUCLEOTIDE SEQUENCE [LARGE SCALE GENOMIC DNA]</scope>
    <source>
        <strain evidence="21">CECT 7477</strain>
    </source>
</reference>
<dbReference type="InterPro" id="IPR003856">
    <property type="entry name" value="LPS_length_determ_N"/>
</dbReference>
<accession>A0ABV8JU18</accession>
<feature type="transmembrane region" description="Helical" evidence="16">
    <location>
        <begin position="25"/>
        <end position="43"/>
    </location>
</feature>
<keyword evidence="9" id="KW-0547">Nucleotide-binding</keyword>
<evidence type="ECO:0000256" key="1">
    <source>
        <dbReference type="ARBA" id="ARBA00004429"/>
    </source>
</evidence>
<evidence type="ECO:0000256" key="6">
    <source>
        <dbReference type="ARBA" id="ARBA00022519"/>
    </source>
</evidence>
<feature type="domain" description="Tyrosine-protein kinase G-rich" evidence="19">
    <location>
        <begin position="438"/>
        <end position="507"/>
    </location>
</feature>
<keyword evidence="10" id="KW-0418">Kinase</keyword>
<evidence type="ECO:0000256" key="2">
    <source>
        <dbReference type="ARBA" id="ARBA00007316"/>
    </source>
</evidence>
<dbReference type="InterPro" id="IPR005702">
    <property type="entry name" value="Wzc-like_C"/>
</dbReference>
<evidence type="ECO:0000256" key="10">
    <source>
        <dbReference type="ARBA" id="ARBA00022777"/>
    </source>
</evidence>
<dbReference type="InterPro" id="IPR025669">
    <property type="entry name" value="AAA_dom"/>
</dbReference>
<protein>
    <recommendedName>
        <fullName evidence="4">non-specific protein-tyrosine kinase</fullName>
        <ecNumber evidence="4">2.7.10.2</ecNumber>
    </recommendedName>
</protein>
<dbReference type="Pfam" id="PF13807">
    <property type="entry name" value="GNVR"/>
    <property type="match status" value="1"/>
</dbReference>
<keyword evidence="6" id="KW-0997">Cell inner membrane</keyword>
<dbReference type="NCBIfam" id="TIGR01007">
    <property type="entry name" value="eps_fam"/>
    <property type="match status" value="1"/>
</dbReference>
<name>A0ABV8JU18_9FLAO</name>
<keyword evidence="21" id="KW-1185">Reference proteome</keyword>
<sequence length="792" mass="88457">MSSHSTSFAGNLDLKETLDNYLKHWKWFLLSILIALILAFIYIRYATPKYAVQTQIQILEDKASGSELDVFQDIPILGGGKNKVEDELQIINSRSNFIQVVKDLNLNSKILLQGNIKEMELYRNPPVNISFIAADSVLNRAKYEFFITIASSTTFGFTEEEDKPVKVYAFGKNIPTPIGDIVITPNVGVFENYKDRQLRVAVNPISEVAQAYQKSIIVSNPGEFSNIVNLTLEDAIKEKATDILDALVNVYNQNAIEDKQIIADRTSNFIDERIANIATDLSSVDQSAQDFKTERGVTDIAAETNVNLNVGVANQQELANARNQLNIAASMQQLVQQQGSYEVLPTNLGLSDPSITSTIDRYNQLVLERRRLLKSSNEKNPVIVNLDQQIAGLKNSMQSSLGGTVNNLGMTVNSLSSQQARFNSKIYSSPANERALRDITRQQQTTESLYLYLLQKREEAQITAASSSPKSKVIDRAYSVSNLPVSPKKKIIYLASIILGLLVPFSIIYGHDLLDNKVHSMYSLEKEVKNVPILGELPKLSKNDGKLVIKEDRSVLAESLRIIRTNLDYLLKTKEKNTGRGNVVFVTSSVPGEGKTFLSTNLSMILASTNKKVLLIGGDIRNPKLYTFFTGNDVDKMSKPSRNKDAGLTEYLYDNTLEVKDIVNPMLVHHNTIDVIYSGRIPPNPAELLMSSRIKELLDQVSKDYDYVIVDTAPLMVVTDTLLISEYSDLMIYVTRAGVTETKAVQYPIKLKEEGKLKDLSFVVNDVEASKLGYGGKYGYGYGKTQKKWWKF</sequence>
<evidence type="ECO:0000313" key="21">
    <source>
        <dbReference type="Proteomes" id="UP001595814"/>
    </source>
</evidence>
<dbReference type="Pfam" id="PF13614">
    <property type="entry name" value="AAA_31"/>
    <property type="match status" value="1"/>
</dbReference>
<feature type="transmembrane region" description="Helical" evidence="16">
    <location>
        <begin position="491"/>
        <end position="511"/>
    </location>
</feature>
<keyword evidence="5" id="KW-1003">Cell membrane</keyword>
<evidence type="ECO:0000256" key="9">
    <source>
        <dbReference type="ARBA" id="ARBA00022741"/>
    </source>
</evidence>
<dbReference type="SUPFAM" id="SSF52540">
    <property type="entry name" value="P-loop containing nucleoside triphosphate hydrolases"/>
    <property type="match status" value="1"/>
</dbReference>
<dbReference type="CDD" id="cd05387">
    <property type="entry name" value="BY-kinase"/>
    <property type="match status" value="1"/>
</dbReference>
<dbReference type="Proteomes" id="UP001595814">
    <property type="component" value="Unassembled WGS sequence"/>
</dbReference>
<dbReference type="InterPro" id="IPR032807">
    <property type="entry name" value="GNVR"/>
</dbReference>
<dbReference type="InterPro" id="IPR027417">
    <property type="entry name" value="P-loop_NTPase"/>
</dbReference>
<evidence type="ECO:0000256" key="5">
    <source>
        <dbReference type="ARBA" id="ARBA00022475"/>
    </source>
</evidence>
<evidence type="ECO:0000259" key="19">
    <source>
        <dbReference type="Pfam" id="PF13807"/>
    </source>
</evidence>
<keyword evidence="7" id="KW-0808">Transferase</keyword>
<comment type="similarity">
    <text evidence="3">Belongs to the etk/wzc family.</text>
</comment>
<evidence type="ECO:0000256" key="13">
    <source>
        <dbReference type="ARBA" id="ARBA00023136"/>
    </source>
</evidence>
<evidence type="ECO:0000256" key="12">
    <source>
        <dbReference type="ARBA" id="ARBA00022989"/>
    </source>
</evidence>
<feature type="domain" description="Polysaccharide chain length determinant N-terminal" evidence="17">
    <location>
        <begin position="11"/>
        <end position="104"/>
    </location>
</feature>
<dbReference type="RefSeq" id="WP_192462953.1">
    <property type="nucleotide sequence ID" value="NZ_JACYFJ010000005.1"/>
</dbReference>
<keyword evidence="8 16" id="KW-0812">Transmembrane</keyword>
<dbReference type="EC" id="2.7.10.2" evidence="4"/>
<evidence type="ECO:0000256" key="15">
    <source>
        <dbReference type="ARBA" id="ARBA00051245"/>
    </source>
</evidence>
<comment type="catalytic activity">
    <reaction evidence="15">
        <text>L-tyrosyl-[protein] + ATP = O-phospho-L-tyrosyl-[protein] + ADP + H(+)</text>
        <dbReference type="Rhea" id="RHEA:10596"/>
        <dbReference type="Rhea" id="RHEA-COMP:10136"/>
        <dbReference type="Rhea" id="RHEA-COMP:20101"/>
        <dbReference type="ChEBI" id="CHEBI:15378"/>
        <dbReference type="ChEBI" id="CHEBI:30616"/>
        <dbReference type="ChEBI" id="CHEBI:46858"/>
        <dbReference type="ChEBI" id="CHEBI:61978"/>
        <dbReference type="ChEBI" id="CHEBI:456216"/>
        <dbReference type="EC" id="2.7.10.2"/>
    </reaction>
</comment>
<evidence type="ECO:0000259" key="17">
    <source>
        <dbReference type="Pfam" id="PF02706"/>
    </source>
</evidence>
<evidence type="ECO:0000256" key="16">
    <source>
        <dbReference type="SAM" id="Phobius"/>
    </source>
</evidence>
<evidence type="ECO:0000256" key="11">
    <source>
        <dbReference type="ARBA" id="ARBA00022840"/>
    </source>
</evidence>
<organism evidence="20 21">
    <name type="scientific">Euzebyella saccharophila</name>
    <dbReference type="NCBI Taxonomy" id="679664"/>
    <lineage>
        <taxon>Bacteria</taxon>
        <taxon>Pseudomonadati</taxon>
        <taxon>Bacteroidota</taxon>
        <taxon>Flavobacteriia</taxon>
        <taxon>Flavobacteriales</taxon>
        <taxon>Flavobacteriaceae</taxon>
        <taxon>Euzebyella</taxon>
    </lineage>
</organism>
<keyword evidence="11" id="KW-0067">ATP-binding</keyword>
<evidence type="ECO:0000256" key="7">
    <source>
        <dbReference type="ARBA" id="ARBA00022679"/>
    </source>
</evidence>
<dbReference type="PANTHER" id="PTHR32309">
    <property type="entry name" value="TYROSINE-PROTEIN KINASE"/>
    <property type="match status" value="1"/>
</dbReference>
<dbReference type="InterPro" id="IPR050445">
    <property type="entry name" value="Bact_polysacc_biosynth/exp"/>
</dbReference>
<evidence type="ECO:0000256" key="4">
    <source>
        <dbReference type="ARBA" id="ARBA00011903"/>
    </source>
</evidence>
<dbReference type="Gene3D" id="3.40.50.300">
    <property type="entry name" value="P-loop containing nucleotide triphosphate hydrolases"/>
    <property type="match status" value="1"/>
</dbReference>
<evidence type="ECO:0000259" key="18">
    <source>
        <dbReference type="Pfam" id="PF13614"/>
    </source>
</evidence>
<comment type="similarity">
    <text evidence="2">Belongs to the CpsD/CapB family.</text>
</comment>
<comment type="caution">
    <text evidence="20">The sequence shown here is derived from an EMBL/GenBank/DDBJ whole genome shotgun (WGS) entry which is preliminary data.</text>
</comment>
<evidence type="ECO:0000256" key="3">
    <source>
        <dbReference type="ARBA" id="ARBA00008883"/>
    </source>
</evidence>